<dbReference type="Proteomes" id="UP000254633">
    <property type="component" value="Unassembled WGS sequence"/>
</dbReference>
<dbReference type="AlphaFoldDB" id="A0A379TY45"/>
<evidence type="ECO:0000313" key="2">
    <source>
        <dbReference type="Proteomes" id="UP000254633"/>
    </source>
</evidence>
<name>A0A379TY45_SALDZ</name>
<sequence>MCWQKCNNIRITYLNEKAHKFYEKHHSHIVFWDLTSSMH</sequence>
<protein>
    <submittedName>
        <fullName evidence="1">Uncharacterized protein</fullName>
    </submittedName>
</protein>
<gene>
    <name evidence="1" type="ORF">NCTC10060_02240</name>
</gene>
<organism evidence="1 2">
    <name type="scientific">Salmonella diarizonae</name>
    <dbReference type="NCBI Taxonomy" id="59204"/>
    <lineage>
        <taxon>Bacteria</taxon>
        <taxon>Pseudomonadati</taxon>
        <taxon>Pseudomonadota</taxon>
        <taxon>Gammaproteobacteria</taxon>
        <taxon>Enterobacterales</taxon>
        <taxon>Enterobacteriaceae</taxon>
        <taxon>Salmonella</taxon>
    </lineage>
</organism>
<proteinExistence type="predicted"/>
<dbReference type="EMBL" id="UGXH01000003">
    <property type="protein sequence ID" value="SUG55116.1"/>
    <property type="molecule type" value="Genomic_DNA"/>
</dbReference>
<reference evidence="1 2" key="1">
    <citation type="submission" date="2018-06" db="EMBL/GenBank/DDBJ databases">
        <authorList>
            <consortium name="Pathogen Informatics"/>
            <person name="Doyle S."/>
        </authorList>
    </citation>
    <scope>NUCLEOTIDE SEQUENCE [LARGE SCALE GENOMIC DNA]</scope>
    <source>
        <strain evidence="1 2">NCTC10060</strain>
    </source>
</reference>
<accession>A0A379TY45</accession>
<evidence type="ECO:0000313" key="1">
    <source>
        <dbReference type="EMBL" id="SUG55116.1"/>
    </source>
</evidence>